<dbReference type="GO" id="GO:0097367">
    <property type="term" value="F:carbohydrate derivative binding"/>
    <property type="evidence" value="ECO:0007669"/>
    <property type="project" value="InterPro"/>
</dbReference>
<dbReference type="GO" id="GO:0005975">
    <property type="term" value="P:carbohydrate metabolic process"/>
    <property type="evidence" value="ECO:0007669"/>
    <property type="project" value="UniProtKB-UniRule"/>
</dbReference>
<dbReference type="InterPro" id="IPR001347">
    <property type="entry name" value="SIS_dom"/>
</dbReference>
<evidence type="ECO:0000256" key="6">
    <source>
        <dbReference type="ARBA" id="ARBA00022576"/>
    </source>
</evidence>
<feature type="active site" description="Nucleophile; for GATase activity" evidence="10">
    <location>
        <position position="2"/>
    </location>
</feature>
<dbReference type="Pfam" id="PF01380">
    <property type="entry name" value="SIS"/>
    <property type="match status" value="2"/>
</dbReference>
<dbReference type="CDD" id="cd00714">
    <property type="entry name" value="GFAT"/>
    <property type="match status" value="1"/>
</dbReference>
<keyword evidence="8" id="KW-0677">Repeat</keyword>
<protein>
    <recommendedName>
        <fullName evidence="4 10">Glutamine--fructose-6-phosphate aminotransferase [isomerizing]</fullName>
        <ecNumber evidence="3 10">2.6.1.16</ecNumber>
    </recommendedName>
    <alternativeName>
        <fullName evidence="10">D-fructose-6-phosphate amidotransferase</fullName>
    </alternativeName>
    <alternativeName>
        <fullName evidence="10">GFAT</fullName>
    </alternativeName>
    <alternativeName>
        <fullName evidence="10">Glucosamine-6-phosphate synthase</fullName>
    </alternativeName>
    <alternativeName>
        <fullName evidence="10">Hexosephosphate aminotransferase</fullName>
    </alternativeName>
    <alternativeName>
        <fullName evidence="10">L-glutamine--D-fructose-6-phosphate amidotransferase</fullName>
    </alternativeName>
</protein>
<evidence type="ECO:0000259" key="11">
    <source>
        <dbReference type="PROSITE" id="PS51278"/>
    </source>
</evidence>
<dbReference type="Gene3D" id="3.60.20.10">
    <property type="entry name" value="Glutamine Phosphoribosylpyrophosphate, subunit 1, domain 1"/>
    <property type="match status" value="1"/>
</dbReference>
<feature type="initiator methionine" description="Removed" evidence="10">
    <location>
        <position position="1"/>
    </location>
</feature>
<dbReference type="GO" id="GO:0004360">
    <property type="term" value="F:glutamine-fructose-6-phosphate transaminase (isomerizing) activity"/>
    <property type="evidence" value="ECO:0007669"/>
    <property type="project" value="UniProtKB-UniRule"/>
</dbReference>
<evidence type="ECO:0000256" key="8">
    <source>
        <dbReference type="ARBA" id="ARBA00022737"/>
    </source>
</evidence>
<feature type="domain" description="Glutamine amidotransferase type-2" evidence="11">
    <location>
        <begin position="2"/>
        <end position="230"/>
    </location>
</feature>
<dbReference type="OrthoDB" id="106547at2"/>
<dbReference type="InterPro" id="IPR047084">
    <property type="entry name" value="GFAT_N"/>
</dbReference>
<dbReference type="AlphaFoldDB" id="A0A174RNM5"/>
<name>A0A174RNM5_9FIRM</name>
<dbReference type="EC" id="2.6.1.16" evidence="3 10"/>
<dbReference type="PANTHER" id="PTHR10937:SF0">
    <property type="entry name" value="GLUTAMINE--FRUCTOSE-6-PHOSPHATE TRANSAMINASE (ISOMERIZING)"/>
    <property type="match status" value="1"/>
</dbReference>
<evidence type="ECO:0000256" key="2">
    <source>
        <dbReference type="ARBA" id="ARBA00004496"/>
    </source>
</evidence>
<dbReference type="RefSeq" id="WP_022389279.1">
    <property type="nucleotide sequence ID" value="NZ_CZBA01000018.1"/>
</dbReference>
<evidence type="ECO:0000256" key="1">
    <source>
        <dbReference type="ARBA" id="ARBA00001031"/>
    </source>
</evidence>
<dbReference type="CDD" id="cd05009">
    <property type="entry name" value="SIS_GlmS_GlmD_2"/>
    <property type="match status" value="1"/>
</dbReference>
<evidence type="ECO:0000313" key="13">
    <source>
        <dbReference type="EMBL" id="CUP84868.1"/>
    </source>
</evidence>
<dbReference type="FunFam" id="3.60.20.10:FF:000006">
    <property type="entry name" value="Glutamine--fructose-6-phosphate aminotransferase [isomerizing]"/>
    <property type="match status" value="1"/>
</dbReference>
<sequence length="612" mass="67720">MCGIVGFTGCHQAAPILLDGLSKLEYRGYDSAGIAVRDGEGETEVIKAKGRLKVLSEKTNDGESVPGTCGIGHTRWATHGEPSENNAHPHVSDDGNVVAVHNGIIENYQELKDKLLRKGYAFYSETDTEVAVKLVDYYYKKYEGTPVDAINHAMVRIRGSYALAIMFKDYPEEIYVARKDSPMILGVSDGESYVASDVPAILKYTRNVYYIGNLEMARVRKGEITFYNLDGEEIQKQMKTIEWDAEAAEKAGFEHFMMKEIHEQPKAVQDTLSSVVKDGQIDLSEIGLTDENIQDIDQIYIIACGSAYHVGMAAQYVFEDMVRVPVRVELASEFRYRNPILNPKALAIIISQSGETADSLAALRLCKENNIRTLGIVNVVGSSIAREADNVFYTLAGPEISVATTKAYSTQLIASYALAIQFAKVKGTISEEQYAAYIKELETLPDKIQRIIDDKERIQWFASKQANAKDVFFIGRGIDYAICLEGSLKMKEISYIHSEAYAAGELKHGTISLIEDGTLVIGVLTQPSLYEKTVSNMVECKSRGAYLMGLTTFGNYNIEDTADFTVYMPKTDPHFATSLAVIPLQLLGYYVSVAKGLDVDKPRNLAKSVTVE</sequence>
<comment type="subcellular location">
    <subcellularLocation>
        <location evidence="2 10">Cytoplasm</location>
    </subcellularLocation>
</comment>
<dbReference type="GO" id="GO:0006047">
    <property type="term" value="P:UDP-N-acetylglucosamine metabolic process"/>
    <property type="evidence" value="ECO:0007669"/>
    <property type="project" value="TreeGrafter"/>
</dbReference>
<dbReference type="InterPro" id="IPR046348">
    <property type="entry name" value="SIS_dom_sf"/>
</dbReference>
<dbReference type="GO" id="GO:0006002">
    <property type="term" value="P:fructose 6-phosphate metabolic process"/>
    <property type="evidence" value="ECO:0007669"/>
    <property type="project" value="TreeGrafter"/>
</dbReference>
<dbReference type="InterPro" id="IPR029055">
    <property type="entry name" value="Ntn_hydrolases_N"/>
</dbReference>
<evidence type="ECO:0000313" key="14">
    <source>
        <dbReference type="Proteomes" id="UP000095413"/>
    </source>
</evidence>
<feature type="active site" description="For Fru-6P isomerization activity" evidence="10">
    <location>
        <position position="607"/>
    </location>
</feature>
<gene>
    <name evidence="10 13" type="primary">glmS</name>
    <name evidence="13" type="ORF">ERS852533_02774</name>
</gene>
<dbReference type="InterPro" id="IPR017932">
    <property type="entry name" value="GATase_2_dom"/>
</dbReference>
<evidence type="ECO:0000256" key="7">
    <source>
        <dbReference type="ARBA" id="ARBA00022679"/>
    </source>
</evidence>
<dbReference type="NCBIfam" id="TIGR01135">
    <property type="entry name" value="glmS"/>
    <property type="match status" value="1"/>
</dbReference>
<keyword evidence="7 10" id="KW-0808">Transferase</keyword>
<dbReference type="EMBL" id="CZBA01000018">
    <property type="protein sequence ID" value="CUP84868.1"/>
    <property type="molecule type" value="Genomic_DNA"/>
</dbReference>
<reference evidence="13 14" key="1">
    <citation type="submission" date="2015-09" db="EMBL/GenBank/DDBJ databases">
        <authorList>
            <consortium name="Pathogen Informatics"/>
        </authorList>
    </citation>
    <scope>NUCLEOTIDE SEQUENCE [LARGE SCALE GENOMIC DNA]</scope>
    <source>
        <strain evidence="13 14">2789STDY5834921</strain>
    </source>
</reference>
<keyword evidence="6 10" id="KW-0032">Aminotransferase</keyword>
<dbReference type="InterPro" id="IPR035490">
    <property type="entry name" value="GlmS/FrlB_SIS"/>
</dbReference>
<dbReference type="NCBIfam" id="NF001484">
    <property type="entry name" value="PRK00331.1"/>
    <property type="match status" value="1"/>
</dbReference>
<dbReference type="PROSITE" id="PS51464">
    <property type="entry name" value="SIS"/>
    <property type="match status" value="2"/>
</dbReference>
<dbReference type="InterPro" id="IPR035466">
    <property type="entry name" value="GlmS/AgaS_SIS"/>
</dbReference>
<evidence type="ECO:0000256" key="4">
    <source>
        <dbReference type="ARBA" id="ARBA00016090"/>
    </source>
</evidence>
<accession>A0A174RNM5</accession>
<proteinExistence type="inferred from homology"/>
<dbReference type="InterPro" id="IPR005855">
    <property type="entry name" value="GFAT"/>
</dbReference>
<dbReference type="Proteomes" id="UP000095413">
    <property type="component" value="Unassembled WGS sequence"/>
</dbReference>
<organism evidence="13 14">
    <name type="scientific">Blautia obeum</name>
    <dbReference type="NCBI Taxonomy" id="40520"/>
    <lineage>
        <taxon>Bacteria</taxon>
        <taxon>Bacillati</taxon>
        <taxon>Bacillota</taxon>
        <taxon>Clostridia</taxon>
        <taxon>Lachnospirales</taxon>
        <taxon>Lachnospiraceae</taxon>
        <taxon>Blautia</taxon>
    </lineage>
</organism>
<dbReference type="Pfam" id="PF13522">
    <property type="entry name" value="GATase_6"/>
    <property type="match status" value="1"/>
</dbReference>
<dbReference type="PROSITE" id="PS51278">
    <property type="entry name" value="GATASE_TYPE_2"/>
    <property type="match status" value="1"/>
</dbReference>
<evidence type="ECO:0000259" key="12">
    <source>
        <dbReference type="PROSITE" id="PS51464"/>
    </source>
</evidence>
<dbReference type="PANTHER" id="PTHR10937">
    <property type="entry name" value="GLUCOSAMINE--FRUCTOSE-6-PHOSPHATE AMINOTRANSFERASE, ISOMERIZING"/>
    <property type="match status" value="1"/>
</dbReference>
<dbReference type="CDD" id="cd05008">
    <property type="entry name" value="SIS_GlmS_GlmD_1"/>
    <property type="match status" value="1"/>
</dbReference>
<feature type="domain" description="SIS" evidence="12">
    <location>
        <begin position="289"/>
        <end position="428"/>
    </location>
</feature>
<dbReference type="HAMAP" id="MF_00164">
    <property type="entry name" value="GlmS"/>
    <property type="match status" value="1"/>
</dbReference>
<comment type="catalytic activity">
    <reaction evidence="1 10">
        <text>D-fructose 6-phosphate + L-glutamine = D-glucosamine 6-phosphate + L-glutamate</text>
        <dbReference type="Rhea" id="RHEA:13237"/>
        <dbReference type="ChEBI" id="CHEBI:29985"/>
        <dbReference type="ChEBI" id="CHEBI:58359"/>
        <dbReference type="ChEBI" id="CHEBI:58725"/>
        <dbReference type="ChEBI" id="CHEBI:61527"/>
        <dbReference type="EC" id="2.6.1.16"/>
    </reaction>
</comment>
<comment type="function">
    <text evidence="10">Catalyzes the first step in hexosamine metabolism, converting fructose-6P into glucosamine-6P using glutamine as a nitrogen source.</text>
</comment>
<dbReference type="Gene3D" id="3.40.50.10490">
    <property type="entry name" value="Glucose-6-phosphate isomerase like protein, domain 1"/>
    <property type="match status" value="2"/>
</dbReference>
<dbReference type="SUPFAM" id="SSF56235">
    <property type="entry name" value="N-terminal nucleophile aminohydrolases (Ntn hydrolases)"/>
    <property type="match status" value="1"/>
</dbReference>
<evidence type="ECO:0000256" key="10">
    <source>
        <dbReference type="HAMAP-Rule" id="MF_00164"/>
    </source>
</evidence>
<dbReference type="SUPFAM" id="SSF53697">
    <property type="entry name" value="SIS domain"/>
    <property type="match status" value="1"/>
</dbReference>
<dbReference type="FunFam" id="3.40.50.10490:FF:000001">
    <property type="entry name" value="Glutamine--fructose-6-phosphate aminotransferase [isomerizing]"/>
    <property type="match status" value="1"/>
</dbReference>
<dbReference type="GO" id="GO:0005829">
    <property type="term" value="C:cytosol"/>
    <property type="evidence" value="ECO:0007669"/>
    <property type="project" value="TreeGrafter"/>
</dbReference>
<feature type="domain" description="SIS" evidence="12">
    <location>
        <begin position="461"/>
        <end position="602"/>
    </location>
</feature>
<comment type="subunit">
    <text evidence="10">Homodimer.</text>
</comment>
<evidence type="ECO:0000256" key="5">
    <source>
        <dbReference type="ARBA" id="ARBA00022490"/>
    </source>
</evidence>
<evidence type="ECO:0000256" key="9">
    <source>
        <dbReference type="ARBA" id="ARBA00022962"/>
    </source>
</evidence>
<dbReference type="GO" id="GO:0006487">
    <property type="term" value="P:protein N-linked glycosylation"/>
    <property type="evidence" value="ECO:0007669"/>
    <property type="project" value="TreeGrafter"/>
</dbReference>
<keyword evidence="9" id="KW-0315">Glutamine amidotransferase</keyword>
<keyword evidence="5 10" id="KW-0963">Cytoplasm</keyword>
<evidence type="ECO:0000256" key="3">
    <source>
        <dbReference type="ARBA" id="ARBA00012916"/>
    </source>
</evidence>